<evidence type="ECO:0000256" key="3">
    <source>
        <dbReference type="ARBA" id="ARBA00022723"/>
    </source>
</evidence>
<dbReference type="GO" id="GO:0008270">
    <property type="term" value="F:zinc ion binding"/>
    <property type="evidence" value="ECO:0007669"/>
    <property type="project" value="UniProtKB-KW"/>
</dbReference>
<feature type="binding site" evidence="9">
    <location>
        <position position="192"/>
    </location>
    <ligand>
        <name>Zn(2+)</name>
        <dbReference type="ChEBI" id="CHEBI:29105"/>
        <label>1</label>
    </ligand>
</feature>
<evidence type="ECO:0000256" key="8">
    <source>
        <dbReference type="PIRSR" id="PIRSR628651-50"/>
    </source>
</evidence>
<dbReference type="Pfam" id="PF12998">
    <property type="entry name" value="ING"/>
    <property type="match status" value="1"/>
</dbReference>
<dbReference type="SMART" id="SM01408">
    <property type="entry name" value="ING"/>
    <property type="match status" value="1"/>
</dbReference>
<evidence type="ECO:0000256" key="9">
    <source>
        <dbReference type="PIRSR" id="PIRSR628651-51"/>
    </source>
</evidence>
<evidence type="ECO:0000256" key="10">
    <source>
        <dbReference type="PROSITE-ProRule" id="PRU00146"/>
    </source>
</evidence>
<dbReference type="PANTHER" id="PTHR10333:SF42">
    <property type="entry name" value="INHIBITOR OF GROWTH PROTEIN 5"/>
    <property type="match status" value="1"/>
</dbReference>
<organism evidence="15">
    <name type="scientific">Amphimedon queenslandica</name>
    <name type="common">Sponge</name>
    <dbReference type="NCBI Taxonomy" id="400682"/>
    <lineage>
        <taxon>Eukaryota</taxon>
        <taxon>Metazoa</taxon>
        <taxon>Porifera</taxon>
        <taxon>Demospongiae</taxon>
        <taxon>Heteroscleromorpha</taxon>
        <taxon>Haplosclerida</taxon>
        <taxon>Niphatidae</taxon>
        <taxon>Amphimedon</taxon>
    </lineage>
</organism>
<reference evidence="15" key="2">
    <citation type="submission" date="2017-05" db="UniProtKB">
        <authorList>
            <consortium name="EnsemblMetazoa"/>
        </authorList>
    </citation>
    <scope>IDENTIFICATION</scope>
</reference>
<dbReference type="CDD" id="cd16859">
    <property type="entry name" value="ING_ING4_5"/>
    <property type="match status" value="1"/>
</dbReference>
<dbReference type="OMA" id="QPKGKWF"/>
<feature type="binding site" evidence="9">
    <location>
        <position position="205"/>
    </location>
    <ligand>
        <name>Zn(2+)</name>
        <dbReference type="ChEBI" id="CHEBI:29105"/>
        <label>2</label>
    </ligand>
</feature>
<evidence type="ECO:0000256" key="11">
    <source>
        <dbReference type="RuleBase" id="RU361213"/>
    </source>
</evidence>
<feature type="site" description="Histone H3K4me3 binding" evidence="8">
    <location>
        <position position="214"/>
    </location>
</feature>
<dbReference type="InterPro" id="IPR013083">
    <property type="entry name" value="Znf_RING/FYVE/PHD"/>
</dbReference>
<dbReference type="CDD" id="cd15586">
    <property type="entry name" value="PHD_ING4_5"/>
    <property type="match status" value="1"/>
</dbReference>
<dbReference type="STRING" id="400682.A0A1X7V6L0"/>
<feature type="site" description="Histone H3K4me3 binding" evidence="8">
    <location>
        <position position="202"/>
    </location>
</feature>
<feature type="region of interest" description="Disordered" evidence="13">
    <location>
        <begin position="115"/>
        <end position="180"/>
    </location>
</feature>
<evidence type="ECO:0000256" key="5">
    <source>
        <dbReference type="ARBA" id="ARBA00022833"/>
    </source>
</evidence>
<dbReference type="PROSITE" id="PS50016">
    <property type="entry name" value="ZF_PHD_2"/>
    <property type="match status" value="1"/>
</dbReference>
<keyword evidence="12" id="KW-0175">Coiled coil</keyword>
<dbReference type="InterPro" id="IPR019786">
    <property type="entry name" value="Zinc_finger_PHD-type_CS"/>
</dbReference>
<feature type="domain" description="PHD-type" evidence="14">
    <location>
        <begin position="189"/>
        <end position="238"/>
    </location>
</feature>
<comment type="function">
    <text evidence="11">Component of an histone acetyltransferase complex.</text>
</comment>
<feature type="site" description="Histone H3K4me3 binding" evidence="8">
    <location>
        <position position="191"/>
    </location>
</feature>
<accession>A0A1X7V6L0</accession>
<feature type="binding site" evidence="9">
    <location>
        <position position="219"/>
    </location>
    <ligand>
        <name>Zn(2+)</name>
        <dbReference type="ChEBI" id="CHEBI:29105"/>
        <label>1</label>
    </ligand>
</feature>
<dbReference type="GO" id="GO:0005634">
    <property type="term" value="C:nucleus"/>
    <property type="evidence" value="ECO:0007669"/>
    <property type="project" value="UniProtKB-SubCell"/>
</dbReference>
<comment type="subunit">
    <text evidence="11">Component of an histone acetyltransferase complex. Interacts with H3K4me3 and to a lesser extent with H3K4me2.</text>
</comment>
<dbReference type="Gene3D" id="3.30.40.10">
    <property type="entry name" value="Zinc/RING finger domain, C3HC4 (zinc finger)"/>
    <property type="match status" value="1"/>
</dbReference>
<keyword evidence="3 9" id="KW-0479">Metal-binding</keyword>
<dbReference type="GO" id="GO:0006325">
    <property type="term" value="P:chromatin organization"/>
    <property type="evidence" value="ECO:0007669"/>
    <property type="project" value="UniProtKB-KW"/>
</dbReference>
<keyword evidence="4 10" id="KW-0863">Zinc-finger</keyword>
<dbReference type="SUPFAM" id="SSF57903">
    <property type="entry name" value="FYVE/PHD zinc finger"/>
    <property type="match status" value="1"/>
</dbReference>
<feature type="binding site" evidence="9">
    <location>
        <position position="235"/>
    </location>
    <ligand>
        <name>Zn(2+)</name>
        <dbReference type="ChEBI" id="CHEBI:29105"/>
        <label>2</label>
    </ligand>
</feature>
<dbReference type="InterPro" id="IPR019787">
    <property type="entry name" value="Znf_PHD-finger"/>
</dbReference>
<evidence type="ECO:0000256" key="7">
    <source>
        <dbReference type="ARBA" id="ARBA00023242"/>
    </source>
</evidence>
<dbReference type="FunCoup" id="A0A1X7V6L0">
    <property type="interactions" value="770"/>
</dbReference>
<dbReference type="eggNOG" id="KOG1973">
    <property type="taxonomic scope" value="Eukaryota"/>
</dbReference>
<dbReference type="Proteomes" id="UP000007879">
    <property type="component" value="Unassembled WGS sequence"/>
</dbReference>
<evidence type="ECO:0000256" key="4">
    <source>
        <dbReference type="ARBA" id="ARBA00022771"/>
    </source>
</evidence>
<feature type="binding site" evidence="9">
    <location>
        <position position="232"/>
    </location>
    <ligand>
        <name>Zn(2+)</name>
        <dbReference type="ChEBI" id="CHEBI:29105"/>
        <label>2</label>
    </ligand>
</feature>
<name>A0A1X7V6L0_AMPQE</name>
<dbReference type="InterPro" id="IPR011011">
    <property type="entry name" value="Znf_FYVE_PHD"/>
</dbReference>
<evidence type="ECO:0000256" key="6">
    <source>
        <dbReference type="ARBA" id="ARBA00022853"/>
    </source>
</evidence>
<evidence type="ECO:0000256" key="12">
    <source>
        <dbReference type="SAM" id="Coils"/>
    </source>
</evidence>
<feature type="binding site" evidence="9">
    <location>
        <position position="194"/>
    </location>
    <ligand>
        <name>Zn(2+)</name>
        <dbReference type="ChEBI" id="CHEBI:29105"/>
        <label>1</label>
    </ligand>
</feature>
<feature type="binding site" evidence="9">
    <location>
        <position position="210"/>
    </location>
    <ligand>
        <name>Zn(2+)</name>
        <dbReference type="ChEBI" id="CHEBI:29105"/>
        <label>2</label>
    </ligand>
</feature>
<dbReference type="GO" id="GO:0006355">
    <property type="term" value="P:regulation of DNA-templated transcription"/>
    <property type="evidence" value="ECO:0007669"/>
    <property type="project" value="TreeGrafter"/>
</dbReference>
<proteinExistence type="inferred from homology"/>
<evidence type="ECO:0000256" key="2">
    <source>
        <dbReference type="ARBA" id="ARBA00010210"/>
    </source>
</evidence>
<dbReference type="FunFam" id="3.30.40.10:FF:000016">
    <property type="entry name" value="Inhibitor of growth protein"/>
    <property type="match status" value="1"/>
</dbReference>
<keyword evidence="16" id="KW-1185">Reference proteome</keyword>
<keyword evidence="7 11" id="KW-0539">Nucleus</keyword>
<dbReference type="OrthoDB" id="5411773at2759"/>
<protein>
    <recommendedName>
        <fullName evidence="11">Inhibitor of growth protein</fullName>
    </recommendedName>
</protein>
<comment type="domain">
    <text evidence="11">The PHD-type zinc finger mediates the binding to H3K4me3.</text>
</comment>
<comment type="subcellular location">
    <subcellularLocation>
        <location evidence="1 11">Nucleus</location>
    </subcellularLocation>
</comment>
<dbReference type="KEGG" id="aqu:100634644"/>
<feature type="binding site" evidence="9">
    <location>
        <position position="216"/>
    </location>
    <ligand>
        <name>Zn(2+)</name>
        <dbReference type="ChEBI" id="CHEBI:29105"/>
        <label>1</label>
    </ligand>
</feature>
<evidence type="ECO:0000313" key="15">
    <source>
        <dbReference type="EnsemblMetazoa" id="Aqu2.1.35142_001"/>
    </source>
</evidence>
<dbReference type="PANTHER" id="PTHR10333">
    <property type="entry name" value="INHIBITOR OF GROWTH PROTEIN"/>
    <property type="match status" value="1"/>
</dbReference>
<keyword evidence="5 9" id="KW-0862">Zinc</keyword>
<feature type="coiled-coil region" evidence="12">
    <location>
        <begin position="28"/>
        <end position="88"/>
    </location>
</feature>
<evidence type="ECO:0000256" key="1">
    <source>
        <dbReference type="ARBA" id="ARBA00004123"/>
    </source>
</evidence>
<evidence type="ECO:0000256" key="13">
    <source>
        <dbReference type="SAM" id="MobiDB-lite"/>
    </source>
</evidence>
<dbReference type="PROSITE" id="PS01359">
    <property type="entry name" value="ZF_PHD_1"/>
    <property type="match status" value="1"/>
</dbReference>
<sequence length="245" mass="28098">MASAIYLENFLETIEHLPKELQRNFSLMKDLDQRTKDTTNEVEEWVRDYKKVVATLSESERKARLSKIDELYQKAKEYSDDKVQLAMQMYEMIDKHIRSLDSDLGRFEQELQLKDSDHARRSSVSNNNGGLMLGAATPRGRKRLSESSNSSRKRRLESLSEEGGGMGGNLGSPQGGTDVLDMPVDPNEPTYCFCHQVSFGEMIGCDNTDCPIEWFHFQCVGLTSKPKGKWFCQRCSQERDRHKKK</sequence>
<evidence type="ECO:0000259" key="14">
    <source>
        <dbReference type="PROSITE" id="PS50016"/>
    </source>
</evidence>
<dbReference type="SMART" id="SM00249">
    <property type="entry name" value="PHD"/>
    <property type="match status" value="1"/>
</dbReference>
<gene>
    <name evidence="15" type="primary">100634644</name>
</gene>
<dbReference type="AlphaFoldDB" id="A0A1X7V6L0"/>
<dbReference type="InParanoid" id="A0A1X7V6L0"/>
<feature type="compositionally biased region" description="Gly residues" evidence="13">
    <location>
        <begin position="162"/>
        <end position="174"/>
    </location>
</feature>
<comment type="similarity">
    <text evidence="2 11">Belongs to the ING family.</text>
</comment>
<dbReference type="Gene3D" id="6.10.140.1740">
    <property type="match status" value="1"/>
</dbReference>
<dbReference type="EnsemblMetazoa" id="Aqu2.1.35142_001">
    <property type="protein sequence ID" value="Aqu2.1.35142_001"/>
    <property type="gene ID" value="Aqu2.1.35142"/>
</dbReference>
<dbReference type="InterPro" id="IPR028651">
    <property type="entry name" value="ING_fam"/>
</dbReference>
<feature type="site" description="Histone H3K4me3 binding" evidence="8">
    <location>
        <position position="206"/>
    </location>
</feature>
<reference evidence="16" key="1">
    <citation type="journal article" date="2010" name="Nature">
        <title>The Amphimedon queenslandica genome and the evolution of animal complexity.</title>
        <authorList>
            <person name="Srivastava M."/>
            <person name="Simakov O."/>
            <person name="Chapman J."/>
            <person name="Fahey B."/>
            <person name="Gauthier M.E."/>
            <person name="Mitros T."/>
            <person name="Richards G.S."/>
            <person name="Conaco C."/>
            <person name="Dacre M."/>
            <person name="Hellsten U."/>
            <person name="Larroux C."/>
            <person name="Putnam N.H."/>
            <person name="Stanke M."/>
            <person name="Adamska M."/>
            <person name="Darling A."/>
            <person name="Degnan S.M."/>
            <person name="Oakley T.H."/>
            <person name="Plachetzki D.C."/>
            <person name="Zhai Y."/>
            <person name="Adamski M."/>
            <person name="Calcino A."/>
            <person name="Cummins S.F."/>
            <person name="Goodstein D.M."/>
            <person name="Harris C."/>
            <person name="Jackson D.J."/>
            <person name="Leys S.P."/>
            <person name="Shu S."/>
            <person name="Woodcroft B.J."/>
            <person name="Vervoort M."/>
            <person name="Kosik K.S."/>
            <person name="Manning G."/>
            <person name="Degnan B.M."/>
            <person name="Rokhsar D.S."/>
        </authorList>
    </citation>
    <scope>NUCLEOTIDE SEQUENCE [LARGE SCALE GENOMIC DNA]</scope>
</reference>
<dbReference type="InterPro" id="IPR001965">
    <property type="entry name" value="Znf_PHD"/>
</dbReference>
<dbReference type="EnsemblMetazoa" id="XM_003385564.3">
    <property type="protein sequence ID" value="XP_003385612.1"/>
    <property type="gene ID" value="LOC100634644"/>
</dbReference>
<dbReference type="InterPro" id="IPR024610">
    <property type="entry name" value="ING_N_histone-binding"/>
</dbReference>
<keyword evidence="6 11" id="KW-0156">Chromatin regulator</keyword>
<evidence type="ECO:0000313" key="16">
    <source>
        <dbReference type="Proteomes" id="UP000007879"/>
    </source>
</evidence>